<dbReference type="InterPro" id="IPR006954">
    <property type="entry name" value="Mlt-10-like"/>
</dbReference>
<dbReference type="Pfam" id="PF04870">
    <property type="entry name" value="Moulting_cycle"/>
    <property type="match status" value="1"/>
</dbReference>
<dbReference type="OMA" id="KPHAFAN"/>
<dbReference type="PANTHER" id="PTHR21523">
    <property type="match status" value="1"/>
</dbReference>
<evidence type="ECO:0000256" key="2">
    <source>
        <dbReference type="SAM" id="SignalP"/>
    </source>
</evidence>
<feature type="compositionally biased region" description="Basic and acidic residues" evidence="1">
    <location>
        <begin position="719"/>
        <end position="762"/>
    </location>
</feature>
<name>A0A7I4Z2X9_HAECO</name>
<dbReference type="OrthoDB" id="5870064at2759"/>
<feature type="compositionally biased region" description="Basic and acidic residues" evidence="1">
    <location>
        <begin position="784"/>
        <end position="798"/>
    </location>
</feature>
<feature type="region of interest" description="Disordered" evidence="1">
    <location>
        <begin position="716"/>
        <end position="798"/>
    </location>
</feature>
<protein>
    <submittedName>
        <fullName evidence="4">VWFA domain-containing protein</fullName>
    </submittedName>
</protein>
<dbReference type="PANTHER" id="PTHR21523:SF38">
    <property type="entry name" value="MLT-TEN (MLT-10) RELATED"/>
    <property type="match status" value="1"/>
</dbReference>
<organism evidence="3 4">
    <name type="scientific">Haemonchus contortus</name>
    <name type="common">Barber pole worm</name>
    <dbReference type="NCBI Taxonomy" id="6289"/>
    <lineage>
        <taxon>Eukaryota</taxon>
        <taxon>Metazoa</taxon>
        <taxon>Ecdysozoa</taxon>
        <taxon>Nematoda</taxon>
        <taxon>Chromadorea</taxon>
        <taxon>Rhabditida</taxon>
        <taxon>Rhabditina</taxon>
        <taxon>Rhabditomorpha</taxon>
        <taxon>Strongyloidea</taxon>
        <taxon>Trichostrongylidae</taxon>
        <taxon>Haemonchus</taxon>
    </lineage>
</organism>
<keyword evidence="3" id="KW-1185">Reference proteome</keyword>
<evidence type="ECO:0000256" key="1">
    <source>
        <dbReference type="SAM" id="MobiDB-lite"/>
    </source>
</evidence>
<dbReference type="WBParaSite" id="HCON_00167440-00001">
    <property type="protein sequence ID" value="HCON_00167440-00001"/>
    <property type="gene ID" value="HCON_00167440"/>
</dbReference>
<reference evidence="4" key="1">
    <citation type="submission" date="2020-12" db="UniProtKB">
        <authorList>
            <consortium name="WormBaseParasite"/>
        </authorList>
    </citation>
    <scope>IDENTIFICATION</scope>
    <source>
        <strain evidence="4">MHco3</strain>
    </source>
</reference>
<evidence type="ECO:0000313" key="3">
    <source>
        <dbReference type="Proteomes" id="UP000025227"/>
    </source>
</evidence>
<accession>A0A7I4Z2X9</accession>
<feature type="signal peptide" evidence="2">
    <location>
        <begin position="1"/>
        <end position="24"/>
    </location>
</feature>
<keyword evidence="2" id="KW-0732">Signal</keyword>
<feature type="chain" id="PRO_5029539522" evidence="2">
    <location>
        <begin position="25"/>
        <end position="798"/>
    </location>
</feature>
<dbReference type="AlphaFoldDB" id="A0A7I4Z2X9"/>
<proteinExistence type="predicted"/>
<evidence type="ECO:0000313" key="4">
    <source>
        <dbReference type="WBParaSite" id="HCON_00167440-00001"/>
    </source>
</evidence>
<sequence length="798" mass="90723">FRVGWMAVFCRGFTLLLFIHRVLSELDTPPLLDSVKTKTDYYEINVEKMKGMWHNAMIRGLIKARAKELLANLPKIEKIVYNQCVTDAKSTVALAKCAVRVFDARDNAKMKADKEAKQAKKTNNAIVTIKAQRKPFPEPYLGKEIGQNRHEKEKLPKYHLLKGKYYRNPIRPQIRSRHFRLYKPLNHIRVRKMSSLKDPVFRVSPINEENVRILPKYVRKRIRRKRKIDYETAPAKTSLNLRRIALKYIKKLLGKSTGKSNIENLHLIHEHFRRTEKINNYFKRMNEENRRLYEQIALPIDSRTPEVINNAQTAVEQVLEIVNAFAASKSSPGKVSVLSPRLLSLFPEPARAPGKRLLSPTFFSFQKDGYLSLPEVFDIITTNQRYQQLMLDVVLDISGAGAVLEDLVIKMKPEMDELKNVKLPLVEELSQRDANWMRVHKSFNDDQAREYAEKGYTFLDEAQLNLIYSEQDQLQTGLNTTKLGNMSKEEKVRRLENDIREMAALDRPKWPMWDTVRTIRKREVSEGAESTANGSTIATEAETHAGHEHERINGVLYETFRPIAFTSHVARGGAMEVATLSPQAFISEVAYPEALKLETLSPRAFIASILSPAALIARILSPTALRAEVLSPRALHTWVLSPEALIAEVLTPRFLDPRVLSPEALVIDVLSPGFLSPHVLSSESVGLIILSPNILSPRVASPEKLMVEVLSPHILGGPHTHEEASHEVSEIGSKSETRESTEQEHQEHEAIHHNHGSVDHISEANGIPPSPFPFGLRAAPTRTWPDDRPFRDSRLLFN</sequence>
<dbReference type="Proteomes" id="UP000025227">
    <property type="component" value="Unplaced"/>
</dbReference>